<reference evidence="1" key="1">
    <citation type="submission" date="2023-04" db="EMBL/GenBank/DDBJ databases">
        <title>Colletotrichum limetticola genome sequence.</title>
        <authorList>
            <person name="Baroncelli R."/>
        </authorList>
    </citation>
    <scope>NUCLEOTIDE SEQUENCE</scope>
    <source>
        <strain evidence="1">KLA-Anderson</strain>
    </source>
</reference>
<dbReference type="Proteomes" id="UP001169217">
    <property type="component" value="Unassembled WGS sequence"/>
</dbReference>
<dbReference type="EMBL" id="JARUPT010000897">
    <property type="protein sequence ID" value="KAK0368282.1"/>
    <property type="molecule type" value="Genomic_DNA"/>
</dbReference>
<sequence length="273" mass="31188">MAPKLRFGLRDNRARRVVITANNDETDESLYQRQQEVGERNRTNSQLNIMSKEIDTRFHEILWAAEYQTYLVERIHRDDQVSIEFSETSDIDLPDLEKLSLTGEESLCTASYPSFDALPNDIQIRILDARHKDAQILLAPNWVSLQTLVKELTSGIVGSPEDDDIAFRLFDDSSKASFHSITGDIRCANWRDFKVKGCRSRRGAKDHILGEIKQCTDYISVSTSPRRIPNLTKYDVSSQCQKIAIIDLRILRRLGIAYGSTRNDLDFRLCSSG</sequence>
<proteinExistence type="predicted"/>
<protein>
    <submittedName>
        <fullName evidence="1">Uncharacterized protein</fullName>
    </submittedName>
</protein>
<organism evidence="1 2">
    <name type="scientific">Colletotrichum limetticola</name>
    <dbReference type="NCBI Taxonomy" id="1209924"/>
    <lineage>
        <taxon>Eukaryota</taxon>
        <taxon>Fungi</taxon>
        <taxon>Dikarya</taxon>
        <taxon>Ascomycota</taxon>
        <taxon>Pezizomycotina</taxon>
        <taxon>Sordariomycetes</taxon>
        <taxon>Hypocreomycetidae</taxon>
        <taxon>Glomerellales</taxon>
        <taxon>Glomerellaceae</taxon>
        <taxon>Colletotrichum</taxon>
        <taxon>Colletotrichum acutatum species complex</taxon>
    </lineage>
</organism>
<evidence type="ECO:0000313" key="1">
    <source>
        <dbReference type="EMBL" id="KAK0368282.1"/>
    </source>
</evidence>
<accession>A0ABQ9P869</accession>
<name>A0ABQ9P869_9PEZI</name>
<comment type="caution">
    <text evidence="1">The sequence shown here is derived from an EMBL/GenBank/DDBJ whole genome shotgun (WGS) entry which is preliminary data.</text>
</comment>
<evidence type="ECO:0000313" key="2">
    <source>
        <dbReference type="Proteomes" id="UP001169217"/>
    </source>
</evidence>
<keyword evidence="2" id="KW-1185">Reference proteome</keyword>
<gene>
    <name evidence="1" type="ORF">CLIM01_14360</name>
</gene>